<accession>A0A8J4BCX2</accession>
<dbReference type="PROSITE" id="PS50011">
    <property type="entry name" value="PROTEIN_KINASE_DOM"/>
    <property type="match status" value="1"/>
</dbReference>
<comment type="caution">
    <text evidence="4">The sequence shown here is derived from an EMBL/GenBank/DDBJ whole genome shotgun (WGS) entry which is preliminary data.</text>
</comment>
<dbReference type="InterPro" id="IPR008266">
    <property type="entry name" value="Tyr_kinase_AS"/>
</dbReference>
<evidence type="ECO:0000313" key="5">
    <source>
        <dbReference type="Proteomes" id="UP000747399"/>
    </source>
</evidence>
<dbReference type="PANTHER" id="PTHR44329:SF214">
    <property type="entry name" value="PROTEIN KINASE DOMAIN-CONTAINING PROTEIN"/>
    <property type="match status" value="1"/>
</dbReference>
<feature type="compositionally biased region" description="Low complexity" evidence="2">
    <location>
        <begin position="43"/>
        <end position="64"/>
    </location>
</feature>
<evidence type="ECO:0000313" key="4">
    <source>
        <dbReference type="EMBL" id="GIL58941.1"/>
    </source>
</evidence>
<gene>
    <name evidence="4" type="ORF">Vafri_13943</name>
</gene>
<feature type="region of interest" description="Disordered" evidence="2">
    <location>
        <begin position="330"/>
        <end position="363"/>
    </location>
</feature>
<dbReference type="GO" id="GO:0004674">
    <property type="term" value="F:protein serine/threonine kinase activity"/>
    <property type="evidence" value="ECO:0007669"/>
    <property type="project" value="TreeGrafter"/>
</dbReference>
<keyword evidence="5" id="KW-1185">Reference proteome</keyword>
<dbReference type="PROSITE" id="PS00107">
    <property type="entry name" value="PROTEIN_KINASE_ATP"/>
    <property type="match status" value="1"/>
</dbReference>
<evidence type="ECO:0000256" key="1">
    <source>
        <dbReference type="PROSITE-ProRule" id="PRU10141"/>
    </source>
</evidence>
<dbReference type="PROSITE" id="PS00109">
    <property type="entry name" value="PROTEIN_KINASE_TYR"/>
    <property type="match status" value="1"/>
</dbReference>
<dbReference type="InterPro" id="IPR000719">
    <property type="entry name" value="Prot_kinase_dom"/>
</dbReference>
<dbReference type="Gene3D" id="1.10.510.10">
    <property type="entry name" value="Transferase(Phosphotransferase) domain 1"/>
    <property type="match status" value="1"/>
</dbReference>
<proteinExistence type="predicted"/>
<feature type="binding site" evidence="1">
    <location>
        <position position="279"/>
    </location>
    <ligand>
        <name>ATP</name>
        <dbReference type="ChEBI" id="CHEBI:30616"/>
    </ligand>
</feature>
<dbReference type="InterPro" id="IPR011009">
    <property type="entry name" value="Kinase-like_dom_sf"/>
</dbReference>
<dbReference type="InterPro" id="IPR051681">
    <property type="entry name" value="Ser/Thr_Kinases-Pseudokinases"/>
</dbReference>
<dbReference type="PANTHER" id="PTHR44329">
    <property type="entry name" value="SERINE/THREONINE-PROTEIN KINASE TNNI3K-RELATED"/>
    <property type="match status" value="1"/>
</dbReference>
<keyword evidence="1" id="KW-0067">ATP-binding</keyword>
<dbReference type="Proteomes" id="UP000747399">
    <property type="component" value="Unassembled WGS sequence"/>
</dbReference>
<dbReference type="Gene3D" id="3.30.200.20">
    <property type="entry name" value="Phosphorylase Kinase, domain 1"/>
    <property type="match status" value="1"/>
</dbReference>
<feature type="region of interest" description="Disordered" evidence="2">
    <location>
        <begin position="77"/>
        <end position="104"/>
    </location>
</feature>
<keyword evidence="1" id="KW-0547">Nucleotide-binding</keyword>
<protein>
    <recommendedName>
        <fullName evidence="3">Protein kinase domain-containing protein</fullName>
    </recommendedName>
</protein>
<dbReference type="EMBL" id="BNCO01000033">
    <property type="protein sequence ID" value="GIL58941.1"/>
    <property type="molecule type" value="Genomic_DNA"/>
</dbReference>
<dbReference type="InterPro" id="IPR001245">
    <property type="entry name" value="Ser-Thr/Tyr_kinase_cat_dom"/>
</dbReference>
<dbReference type="AlphaFoldDB" id="A0A8J4BCX2"/>
<dbReference type="GO" id="GO:0005524">
    <property type="term" value="F:ATP binding"/>
    <property type="evidence" value="ECO:0007669"/>
    <property type="project" value="UniProtKB-UniRule"/>
</dbReference>
<organism evidence="4 5">
    <name type="scientific">Volvox africanus</name>
    <dbReference type="NCBI Taxonomy" id="51714"/>
    <lineage>
        <taxon>Eukaryota</taxon>
        <taxon>Viridiplantae</taxon>
        <taxon>Chlorophyta</taxon>
        <taxon>core chlorophytes</taxon>
        <taxon>Chlorophyceae</taxon>
        <taxon>CS clade</taxon>
        <taxon>Chlamydomonadales</taxon>
        <taxon>Volvocaceae</taxon>
        <taxon>Volvox</taxon>
    </lineage>
</organism>
<dbReference type="SUPFAM" id="SSF56112">
    <property type="entry name" value="Protein kinase-like (PK-like)"/>
    <property type="match status" value="1"/>
</dbReference>
<dbReference type="InterPro" id="IPR017441">
    <property type="entry name" value="Protein_kinase_ATP_BS"/>
</dbReference>
<evidence type="ECO:0000259" key="3">
    <source>
        <dbReference type="PROSITE" id="PS50011"/>
    </source>
</evidence>
<evidence type="ECO:0000256" key="2">
    <source>
        <dbReference type="SAM" id="MobiDB-lite"/>
    </source>
</evidence>
<feature type="domain" description="Protein kinase" evidence="3">
    <location>
        <begin position="251"/>
        <end position="613"/>
    </location>
</feature>
<reference evidence="4" key="1">
    <citation type="journal article" date="2021" name="Proc. Natl. Acad. Sci. U.S.A.">
        <title>Three genomes in the algal genus Volvox reveal the fate of a haploid sex-determining region after a transition to homothallism.</title>
        <authorList>
            <person name="Yamamoto K."/>
            <person name="Hamaji T."/>
            <person name="Kawai-Toyooka H."/>
            <person name="Matsuzaki R."/>
            <person name="Takahashi F."/>
            <person name="Nishimura Y."/>
            <person name="Kawachi M."/>
            <person name="Noguchi H."/>
            <person name="Minakuchi Y."/>
            <person name="Umen J.G."/>
            <person name="Toyoda A."/>
            <person name="Nozaki H."/>
        </authorList>
    </citation>
    <scope>NUCLEOTIDE SEQUENCE</scope>
    <source>
        <strain evidence="4">NIES-3780</strain>
    </source>
</reference>
<feature type="region of interest" description="Disordered" evidence="2">
    <location>
        <begin position="39"/>
        <end position="65"/>
    </location>
</feature>
<dbReference type="Pfam" id="PF07714">
    <property type="entry name" value="PK_Tyr_Ser-Thr"/>
    <property type="match status" value="1"/>
</dbReference>
<name>A0A8J4BCX2_9CHLO</name>
<feature type="compositionally biased region" description="Low complexity" evidence="2">
    <location>
        <begin position="85"/>
        <end position="98"/>
    </location>
</feature>
<sequence>MSTTMIDIFSGIFVCFKRCNGHMKERIADVASINDSRNSAHTVSVSKQQQSNNQYGSNSNSSESLAAGSITVQENTILRRQWPRTDPTASSSSTSTPTQVDFKDPADREIPSIISVGLGPNLRSSCCSHGSVPFPSLPAIHTLPCAGRFADTQFRTPTPTMLLSLRNLHMALAPMDCAAKQQQQLLQLQLQQHSPLTNDSPSGDVRPSSIDFTCGIGFGELTTSDSSGNISMSGINPQLRFVPASKLGEEVQDLQVIGRGGYGMVMTGNWKQEGRVAVKVLLSDEDKWVESCYKEAVLSRLLAHPNILQTYNFQIAVLTHADVARAKVSWEQQQQLQNQPHHHRTSQQGHLEDDPSSTTKMPYSADTRADSFELLPPLCSTGGSCAYDRLGATSTSVDFWGVLFMLGAKPGQFVTLIIMEYAEVGTLQRAIAAGAFRESSRLSKWAALRSLLVTAKEIAGGMCLLHSYKIIHGDLSATNVMLRASRIDKRGFVAKVADFGLSKVTLNGVVRTEDWAGQAQYLAPECLDHEARLASDVFAFGVLLYELATGGRAFGEYAPVQILAGRLAGDLALRWPADVSPGVRALAERCMQQDPEARPAFREVVDDLRRQDLEAKAQHRQQTVRRRYTADGLAAGAAATTATAASATATAAATAMTVAAAAAAVAGVTGTVGRMPSPLGPYRFTPAVYCTSGDSAAPPAAASRPRTTSLACTPRGVNGCSPSAVLPYRSNLLRHSFTTGSTGLAVAPTGSAEAAAAAAASGLGRAVTSTSVVVPASVVMSSPPEAVVDTFSEFTAMGLRSVSSRTLVGVCPSEECSGRLCTSVPYTGPHLLPCHLELIPSGNVCMYDEFPDKARAIAFTTASVGGGGGALVFGRNALSPPS</sequence>